<evidence type="ECO:0000313" key="1">
    <source>
        <dbReference type="EMBL" id="MFI2489584.1"/>
    </source>
</evidence>
<dbReference type="Proteomes" id="UP001611580">
    <property type="component" value="Unassembled WGS sequence"/>
</dbReference>
<evidence type="ECO:0000313" key="2">
    <source>
        <dbReference type="Proteomes" id="UP001611580"/>
    </source>
</evidence>
<accession>A0ABW7XPW7</accession>
<proteinExistence type="predicted"/>
<organism evidence="1 2">
    <name type="scientific">Promicromonospora kroppenstedtii</name>
    <dbReference type="NCBI Taxonomy" id="440482"/>
    <lineage>
        <taxon>Bacteria</taxon>
        <taxon>Bacillati</taxon>
        <taxon>Actinomycetota</taxon>
        <taxon>Actinomycetes</taxon>
        <taxon>Micrococcales</taxon>
        <taxon>Promicromonosporaceae</taxon>
        <taxon>Promicromonospora</taxon>
    </lineage>
</organism>
<protein>
    <submittedName>
        <fullName evidence="1">Uncharacterized protein</fullName>
    </submittedName>
</protein>
<gene>
    <name evidence="1" type="ORF">ACH47X_21915</name>
</gene>
<keyword evidence="2" id="KW-1185">Reference proteome</keyword>
<sequence>MAGVIATGVYVRVTGMSSTERGSEGVVKTVRQGWAGKEAVVVAPGPLRSREFTVPLVDLSMR</sequence>
<dbReference type="EMBL" id="JBIRYI010000015">
    <property type="protein sequence ID" value="MFI2489584.1"/>
    <property type="molecule type" value="Genomic_DNA"/>
</dbReference>
<comment type="caution">
    <text evidence="1">The sequence shown here is derived from an EMBL/GenBank/DDBJ whole genome shotgun (WGS) entry which is preliminary data.</text>
</comment>
<reference evidence="1 2" key="1">
    <citation type="submission" date="2024-10" db="EMBL/GenBank/DDBJ databases">
        <title>The Natural Products Discovery Center: Release of the First 8490 Sequenced Strains for Exploring Actinobacteria Biosynthetic Diversity.</title>
        <authorList>
            <person name="Kalkreuter E."/>
            <person name="Kautsar S.A."/>
            <person name="Yang D."/>
            <person name="Bader C.D."/>
            <person name="Teijaro C.N."/>
            <person name="Fluegel L."/>
            <person name="Davis C.M."/>
            <person name="Simpson J.R."/>
            <person name="Lauterbach L."/>
            <person name="Steele A.D."/>
            <person name="Gui C."/>
            <person name="Meng S."/>
            <person name="Li G."/>
            <person name="Viehrig K."/>
            <person name="Ye F."/>
            <person name="Su P."/>
            <person name="Kiefer A.F."/>
            <person name="Nichols A."/>
            <person name="Cepeda A.J."/>
            <person name="Yan W."/>
            <person name="Fan B."/>
            <person name="Jiang Y."/>
            <person name="Adhikari A."/>
            <person name="Zheng C.-J."/>
            <person name="Schuster L."/>
            <person name="Cowan T.M."/>
            <person name="Smanski M.J."/>
            <person name="Chevrette M.G."/>
            <person name="De Carvalho L.P.S."/>
            <person name="Shen B."/>
        </authorList>
    </citation>
    <scope>NUCLEOTIDE SEQUENCE [LARGE SCALE GENOMIC DNA]</scope>
    <source>
        <strain evidence="1 2">NPDC019481</strain>
    </source>
</reference>
<name>A0ABW7XPW7_9MICO</name>
<dbReference type="RefSeq" id="WP_036960431.1">
    <property type="nucleotide sequence ID" value="NZ_JBIRYI010000015.1"/>
</dbReference>